<feature type="domain" description="Zinc-ribbon" evidence="1">
    <location>
        <begin position="174"/>
        <end position="196"/>
    </location>
</feature>
<dbReference type="Proteomes" id="UP000003980">
    <property type="component" value="Unassembled WGS sequence"/>
</dbReference>
<dbReference type="OrthoDB" id="34387at2157"/>
<gene>
    <name evidence="2" type="ORF">MetMK1DRAFT_00003150</name>
</gene>
<organism evidence="2 3">
    <name type="scientific">Metallosphaera yellowstonensis MK1</name>
    <dbReference type="NCBI Taxonomy" id="671065"/>
    <lineage>
        <taxon>Archaea</taxon>
        <taxon>Thermoproteota</taxon>
        <taxon>Thermoprotei</taxon>
        <taxon>Sulfolobales</taxon>
        <taxon>Sulfolobaceae</taxon>
        <taxon>Metallosphaera</taxon>
    </lineage>
</organism>
<dbReference type="Gene3D" id="4.10.1060.50">
    <property type="match status" value="1"/>
</dbReference>
<dbReference type="EMBL" id="JH597761">
    <property type="protein sequence ID" value="EHP69813.1"/>
    <property type="molecule type" value="Genomic_DNA"/>
</dbReference>
<protein>
    <recommendedName>
        <fullName evidence="1">Zinc-ribbon domain-containing protein</fullName>
    </recommendedName>
</protein>
<reference evidence="2 3" key="1">
    <citation type="submission" date="2012-01" db="EMBL/GenBank/DDBJ databases">
        <title>Improved High-Quality Draft sequence of Metallosphaera yellowstonensis MK1.</title>
        <authorList>
            <consortium name="US DOE Joint Genome Institute"/>
            <person name="Lucas S."/>
            <person name="Han J."/>
            <person name="Cheng J.-F."/>
            <person name="Goodwin L."/>
            <person name="Pitluck S."/>
            <person name="Peters L."/>
            <person name="Teshima H."/>
            <person name="Detter J.C."/>
            <person name="Han C."/>
            <person name="Tapia R."/>
            <person name="Land M."/>
            <person name="Hauser L."/>
            <person name="Kyrpides N."/>
            <person name="Kozubal M."/>
            <person name="Macur R.E."/>
            <person name="Jay Z."/>
            <person name="Inskeep W."/>
            <person name="Woyke T."/>
        </authorList>
    </citation>
    <scope>NUCLEOTIDE SEQUENCE [LARGE SCALE GENOMIC DNA]</scope>
    <source>
        <strain evidence="2 3">MK1</strain>
    </source>
</reference>
<evidence type="ECO:0000313" key="3">
    <source>
        <dbReference type="Proteomes" id="UP000003980"/>
    </source>
</evidence>
<proteinExistence type="predicted"/>
<dbReference type="eggNOG" id="arCOG05362">
    <property type="taxonomic scope" value="Archaea"/>
</dbReference>
<dbReference type="InterPro" id="IPR038587">
    <property type="entry name" value="Ribosomal_eL40_sf"/>
</dbReference>
<dbReference type="Pfam" id="PF13240">
    <property type="entry name" value="Zn_Ribbon_1"/>
    <property type="match status" value="1"/>
</dbReference>
<keyword evidence="3" id="KW-1185">Reference proteome</keyword>
<dbReference type="InterPro" id="IPR026870">
    <property type="entry name" value="Zinc_ribbon_dom"/>
</dbReference>
<name>H2C4E8_9CREN</name>
<evidence type="ECO:0000313" key="2">
    <source>
        <dbReference type="EMBL" id="EHP69813.1"/>
    </source>
</evidence>
<accession>H2C4E8</accession>
<evidence type="ECO:0000259" key="1">
    <source>
        <dbReference type="Pfam" id="PF13240"/>
    </source>
</evidence>
<dbReference type="AlphaFoldDB" id="H2C4E8"/>
<dbReference type="HOGENOM" id="CLU_1521785_0_0_2"/>
<dbReference type="RefSeq" id="WP_009069962.1">
    <property type="nucleotide sequence ID" value="NZ_JH597761.1"/>
</dbReference>
<sequence>MQKTFQGVNVNLQLLAQNLYQWFISKGYQAQFYGAGNYYIVQAKKTGLLRHLFAADRAFTVKLFGGQGYLEVNTGLANWVKAEDVTESVLGDLILGPVGLAVEGLESLWNIEIERQIMSEVERLINSGMVSGPYPGQYGYPGGQPNFPGAQPTYPGYQPQGYPQGPQGYPQYKYCRSCGSQNPPNARFCSNCGTQL</sequence>